<proteinExistence type="predicted"/>
<keyword evidence="10" id="KW-1185">Reference proteome</keyword>
<feature type="transmembrane region" description="Helical" evidence="7">
    <location>
        <begin position="56"/>
        <end position="74"/>
    </location>
</feature>
<dbReference type="KEGG" id="dno:DNO_1187"/>
<feature type="transmembrane region" description="Helical" evidence="7">
    <location>
        <begin position="479"/>
        <end position="501"/>
    </location>
</feature>
<dbReference type="SUPFAM" id="SSF116726">
    <property type="entry name" value="TrkA C-terminal domain-like"/>
    <property type="match status" value="2"/>
</dbReference>
<feature type="domain" description="RCK C-terminal" evidence="8">
    <location>
        <begin position="201"/>
        <end position="285"/>
    </location>
</feature>
<dbReference type="PANTHER" id="PTHR43652">
    <property type="entry name" value="BASIC AMINO ACID ANTIPORTER YFCC-RELATED"/>
    <property type="match status" value="1"/>
</dbReference>
<keyword evidence="3 7" id="KW-0812">Transmembrane</keyword>
<keyword evidence="2" id="KW-0813">Transport</keyword>
<feature type="transmembrane region" description="Helical" evidence="7">
    <location>
        <begin position="393"/>
        <end position="423"/>
    </location>
</feature>
<evidence type="ECO:0000259" key="8">
    <source>
        <dbReference type="PROSITE" id="PS51202"/>
    </source>
</evidence>
<reference evidence="9 10" key="1">
    <citation type="journal article" date="2007" name="Nat. Biotechnol.">
        <title>Genome sequence and identification of candidate vaccine antigens from the animal pathogen Dichelobacter nodosus.</title>
        <authorList>
            <person name="Myers G.S."/>
            <person name="Parker D."/>
            <person name="Al-Hasani K."/>
            <person name="Kennan R.M."/>
            <person name="Seemann T."/>
            <person name="Ren Q."/>
            <person name="Badger J.H."/>
            <person name="Selengut J.D."/>
            <person name="Deboy R.T."/>
            <person name="Tettelin H."/>
            <person name="Boyce J.D."/>
            <person name="McCarl V.P."/>
            <person name="Han X."/>
            <person name="Nelson W.C."/>
            <person name="Madupu R."/>
            <person name="Mohamoud Y."/>
            <person name="Holley T."/>
            <person name="Fedorova N."/>
            <person name="Khouri H."/>
            <person name="Bottomley S.P."/>
            <person name="Whittington R.J."/>
            <person name="Adler B."/>
            <person name="Songer J.G."/>
            <person name="Rood J.I."/>
            <person name="Paulsen I.T."/>
        </authorList>
    </citation>
    <scope>NUCLEOTIDE SEQUENCE [LARGE SCALE GENOMIC DNA]</scope>
    <source>
        <strain evidence="9 10">VCS1703A</strain>
    </source>
</reference>
<dbReference type="GO" id="GO:0008324">
    <property type="term" value="F:monoatomic cation transmembrane transporter activity"/>
    <property type="evidence" value="ECO:0007669"/>
    <property type="project" value="InterPro"/>
</dbReference>
<evidence type="ECO:0000256" key="6">
    <source>
        <dbReference type="ARBA" id="ARBA00023136"/>
    </source>
</evidence>
<protein>
    <submittedName>
        <fullName evidence="9">Conserved hypothetical membrane protein</fullName>
    </submittedName>
</protein>
<feature type="transmembrane region" description="Helical" evidence="7">
    <location>
        <begin position="94"/>
        <end position="122"/>
    </location>
</feature>
<dbReference type="OrthoDB" id="9809303at2"/>
<evidence type="ECO:0000256" key="2">
    <source>
        <dbReference type="ARBA" id="ARBA00022448"/>
    </source>
</evidence>
<feature type="transmembrane region" description="Helical" evidence="7">
    <location>
        <begin position="521"/>
        <end position="542"/>
    </location>
</feature>
<dbReference type="eggNOG" id="COG3273">
    <property type="taxonomic scope" value="Bacteria"/>
</dbReference>
<feature type="transmembrane region" description="Helical" evidence="7">
    <location>
        <begin position="563"/>
        <end position="582"/>
    </location>
</feature>
<dbReference type="InterPro" id="IPR036721">
    <property type="entry name" value="RCK_C_sf"/>
</dbReference>
<dbReference type="InterPro" id="IPR051679">
    <property type="entry name" value="DASS-Related_Transporters"/>
</dbReference>
<dbReference type="STRING" id="246195.DNO_1187"/>
<evidence type="ECO:0000313" key="9">
    <source>
        <dbReference type="EMBL" id="ABQ13682.1"/>
    </source>
</evidence>
<dbReference type="PROSITE" id="PS51202">
    <property type="entry name" value="RCK_C"/>
    <property type="match status" value="1"/>
</dbReference>
<dbReference type="eggNOG" id="COG0471">
    <property type="taxonomic scope" value="Bacteria"/>
</dbReference>
<feature type="transmembrane region" description="Helical" evidence="7">
    <location>
        <begin position="134"/>
        <end position="159"/>
    </location>
</feature>
<dbReference type="GO" id="GO:0006813">
    <property type="term" value="P:potassium ion transport"/>
    <property type="evidence" value="ECO:0007669"/>
    <property type="project" value="InterPro"/>
</dbReference>
<evidence type="ECO:0000256" key="7">
    <source>
        <dbReference type="SAM" id="Phobius"/>
    </source>
</evidence>
<accession>A5EXF4</accession>
<keyword evidence="4" id="KW-0677">Repeat</keyword>
<sequence length="586" mass="64482">MEFWISFEKWFVLISIALLLGLLIMNIVPAALAFFILASVFLIFNIVSVPEFLSTFSNSALITLVLLLLCSLAVEKSVFIQYLSRKIISDNEKISFFRLTFITSILSAFINNTAVVASFLGVVSRQTTIAPSRLLIPLSYASIFGGITTLIGTSTNLVVNSFVTKAGLPPLGMFTFTGVGMLVAGLSLAALYFKRNSLPYNPPQSTDESDNYFLTVRVEAESDLIGKTVRSSKLGELDGLYLLEIVRADRLISPVSRREVILAGDQIVFTGSVENVHLLQPFQNITLLGGDSASQLLKSNLVEVIISNESELLYTTLEAVNFNERFSASVVGIRRGNKRLTGYLNRIPLRTGDALLLAVSDNFFHLRSNETNFHLLDKPHQNSQRILSVKKSVFVTLAFLLVIILSAFELVPLFKGLIVLLGALLAGDCLRLSDLRWRFPFDLIFVIGSALVLSIGLENSGAAAMIGQAMMRILPENNAYLSFVVIFLMTVMMTEIITNNAAAALSMPLALQTAESLQVSYLPFVVGICFAASACFMIPFGYQTHLMVYTPGRYTVKNYLRTGWAVSLAYMLAALVLIPIFFPFHS</sequence>
<evidence type="ECO:0000256" key="3">
    <source>
        <dbReference type="ARBA" id="ARBA00022692"/>
    </source>
</evidence>
<name>A5EXF4_DICNV</name>
<feature type="transmembrane region" description="Helical" evidence="7">
    <location>
        <begin position="171"/>
        <end position="193"/>
    </location>
</feature>
<gene>
    <name evidence="9" type="ordered locus">DNO_1187</name>
</gene>
<organism evidence="9 10">
    <name type="scientific">Dichelobacter nodosus (strain VCS1703A)</name>
    <dbReference type="NCBI Taxonomy" id="246195"/>
    <lineage>
        <taxon>Bacteria</taxon>
        <taxon>Pseudomonadati</taxon>
        <taxon>Pseudomonadota</taxon>
        <taxon>Gammaproteobacteria</taxon>
        <taxon>Cardiobacteriales</taxon>
        <taxon>Cardiobacteriaceae</taxon>
        <taxon>Dichelobacter</taxon>
    </lineage>
</organism>
<evidence type="ECO:0000256" key="1">
    <source>
        <dbReference type="ARBA" id="ARBA00004141"/>
    </source>
</evidence>
<dbReference type="AlphaFoldDB" id="A5EXF4"/>
<dbReference type="PANTHER" id="PTHR43652:SF2">
    <property type="entry name" value="BASIC AMINO ACID ANTIPORTER YFCC-RELATED"/>
    <property type="match status" value="1"/>
</dbReference>
<dbReference type="InterPro" id="IPR006037">
    <property type="entry name" value="RCK_C"/>
</dbReference>
<comment type="subcellular location">
    <subcellularLocation>
        <location evidence="1">Membrane</location>
        <topology evidence="1">Multi-pass membrane protein</topology>
    </subcellularLocation>
</comment>
<dbReference type="Gene3D" id="3.30.70.1450">
    <property type="entry name" value="Regulator of K+ conductance, C-terminal domain"/>
    <property type="match status" value="2"/>
</dbReference>
<dbReference type="EMBL" id="CP000513">
    <property type="protein sequence ID" value="ABQ13682.1"/>
    <property type="molecule type" value="Genomic_DNA"/>
</dbReference>
<evidence type="ECO:0000313" key="10">
    <source>
        <dbReference type="Proteomes" id="UP000000248"/>
    </source>
</evidence>
<dbReference type="Proteomes" id="UP000000248">
    <property type="component" value="Chromosome"/>
</dbReference>
<evidence type="ECO:0000256" key="5">
    <source>
        <dbReference type="ARBA" id="ARBA00022989"/>
    </source>
</evidence>
<dbReference type="HOGENOM" id="CLU_005170_6_2_6"/>
<dbReference type="Pfam" id="PF02080">
    <property type="entry name" value="TrkA_C"/>
    <property type="match status" value="2"/>
</dbReference>
<keyword evidence="5 7" id="KW-1133">Transmembrane helix</keyword>
<evidence type="ECO:0000256" key="4">
    <source>
        <dbReference type="ARBA" id="ARBA00022737"/>
    </source>
</evidence>
<feature type="transmembrane region" description="Helical" evidence="7">
    <location>
        <begin position="12"/>
        <end position="44"/>
    </location>
</feature>
<dbReference type="Pfam" id="PF03600">
    <property type="entry name" value="CitMHS"/>
    <property type="match status" value="1"/>
</dbReference>
<dbReference type="InterPro" id="IPR004680">
    <property type="entry name" value="Cit_transptr-like_dom"/>
</dbReference>
<dbReference type="GO" id="GO:0005886">
    <property type="term" value="C:plasma membrane"/>
    <property type="evidence" value="ECO:0007669"/>
    <property type="project" value="TreeGrafter"/>
</dbReference>
<keyword evidence="6 7" id="KW-0472">Membrane</keyword>
<feature type="transmembrane region" description="Helical" evidence="7">
    <location>
        <begin position="443"/>
        <end position="467"/>
    </location>
</feature>